<keyword evidence="3 9" id="KW-0963">Cytoplasm</keyword>
<dbReference type="InterPro" id="IPR035647">
    <property type="entry name" value="EFG_III/V"/>
</dbReference>
<dbReference type="Pfam" id="PF16658">
    <property type="entry name" value="RF3_C"/>
    <property type="match status" value="1"/>
</dbReference>
<dbReference type="KEGG" id="bex:A11Q_1250"/>
<comment type="subcellular location">
    <subcellularLocation>
        <location evidence="1 9">Cytoplasm</location>
    </subcellularLocation>
</comment>
<dbReference type="GO" id="GO:0005829">
    <property type="term" value="C:cytosol"/>
    <property type="evidence" value="ECO:0007669"/>
    <property type="project" value="TreeGrafter"/>
</dbReference>
<keyword evidence="6 9" id="KW-0342">GTP-binding</keyword>
<dbReference type="AlphaFoldDB" id="M4VBS8"/>
<accession>M4VBS8</accession>
<dbReference type="CDD" id="cd04169">
    <property type="entry name" value="RF3"/>
    <property type="match status" value="1"/>
</dbReference>
<dbReference type="Gene3D" id="3.30.70.3280">
    <property type="entry name" value="Peptide chain release factor 3, domain III"/>
    <property type="match status" value="1"/>
</dbReference>
<dbReference type="Gene3D" id="3.40.50.300">
    <property type="entry name" value="P-loop containing nucleotide triphosphate hydrolases"/>
    <property type="match status" value="2"/>
</dbReference>
<dbReference type="InterPro" id="IPR009000">
    <property type="entry name" value="Transl_B-barrel_sf"/>
</dbReference>
<evidence type="ECO:0000259" key="10">
    <source>
        <dbReference type="PROSITE" id="PS51722"/>
    </source>
</evidence>
<reference evidence="11 12" key="1">
    <citation type="journal article" date="2013" name="ISME J.">
        <title>By their genes ye shall know them: genomic signatures of predatory bacteria.</title>
        <authorList>
            <person name="Pasternak Z."/>
            <person name="Pietrokovski S."/>
            <person name="Rotem O."/>
            <person name="Gophna U."/>
            <person name="Lurie-Weinberger M.N."/>
            <person name="Jurkevitch E."/>
        </authorList>
    </citation>
    <scope>NUCLEOTIDE SEQUENCE [LARGE SCALE GENOMIC DNA]</scope>
    <source>
        <strain evidence="11 12">JSS</strain>
    </source>
</reference>
<evidence type="ECO:0000256" key="6">
    <source>
        <dbReference type="ARBA" id="ARBA00023134"/>
    </source>
</evidence>
<dbReference type="HAMAP" id="MF_00072">
    <property type="entry name" value="Rel_fac_3"/>
    <property type="match status" value="1"/>
</dbReference>
<dbReference type="PROSITE" id="PS00301">
    <property type="entry name" value="G_TR_1"/>
    <property type="match status" value="1"/>
</dbReference>
<dbReference type="FunFam" id="2.40.30.10:FF:000040">
    <property type="entry name" value="Peptide chain release factor 3"/>
    <property type="match status" value="1"/>
</dbReference>
<dbReference type="PANTHER" id="PTHR43556:SF2">
    <property type="entry name" value="PEPTIDE CHAIN RELEASE FACTOR RF3"/>
    <property type="match status" value="1"/>
</dbReference>
<dbReference type="GO" id="GO:0005525">
    <property type="term" value="F:GTP binding"/>
    <property type="evidence" value="ECO:0007669"/>
    <property type="project" value="UniProtKB-UniRule"/>
</dbReference>
<dbReference type="GO" id="GO:0003924">
    <property type="term" value="F:GTPase activity"/>
    <property type="evidence" value="ECO:0007669"/>
    <property type="project" value="InterPro"/>
</dbReference>
<feature type="binding site" evidence="9">
    <location>
        <begin position="30"/>
        <end position="37"/>
    </location>
    <ligand>
        <name>GTP</name>
        <dbReference type="ChEBI" id="CHEBI:37565"/>
    </ligand>
</feature>
<evidence type="ECO:0000313" key="11">
    <source>
        <dbReference type="EMBL" id="AGH95466.1"/>
    </source>
</evidence>
<dbReference type="EMBL" id="CP003537">
    <property type="protein sequence ID" value="AGH95466.1"/>
    <property type="molecule type" value="Genomic_DNA"/>
</dbReference>
<keyword evidence="12" id="KW-1185">Reference proteome</keyword>
<name>M4VBS8_9BACT</name>
<evidence type="ECO:0000256" key="1">
    <source>
        <dbReference type="ARBA" id="ARBA00004496"/>
    </source>
</evidence>
<feature type="binding site" evidence="9">
    <location>
        <begin position="152"/>
        <end position="155"/>
    </location>
    <ligand>
        <name>GTP</name>
        <dbReference type="ChEBI" id="CHEBI:37565"/>
    </ligand>
</feature>
<evidence type="ECO:0000256" key="7">
    <source>
        <dbReference type="ARBA" id="ARBA00025017"/>
    </source>
</evidence>
<dbReference type="InterPro" id="IPR041732">
    <property type="entry name" value="RF3_GTP-bd"/>
</dbReference>
<gene>
    <name evidence="9" type="primary">prfC</name>
    <name evidence="11" type="ORF">A11Q_1250</name>
</gene>
<evidence type="ECO:0000256" key="2">
    <source>
        <dbReference type="ARBA" id="ARBA00009978"/>
    </source>
</evidence>
<dbReference type="eggNOG" id="COG4108">
    <property type="taxonomic scope" value="Bacteria"/>
</dbReference>
<dbReference type="InterPro" id="IPR032090">
    <property type="entry name" value="RF3_C"/>
</dbReference>
<dbReference type="PANTHER" id="PTHR43556">
    <property type="entry name" value="PEPTIDE CHAIN RELEASE FACTOR RF3"/>
    <property type="match status" value="1"/>
</dbReference>
<dbReference type="SUPFAM" id="SSF50447">
    <property type="entry name" value="Translation proteins"/>
    <property type="match status" value="1"/>
</dbReference>
<dbReference type="NCBIfam" id="TIGR00231">
    <property type="entry name" value="small_GTP"/>
    <property type="match status" value="1"/>
</dbReference>
<dbReference type="OrthoDB" id="5287257at2"/>
<evidence type="ECO:0000313" key="12">
    <source>
        <dbReference type="Proteomes" id="UP000012040"/>
    </source>
</evidence>
<feature type="domain" description="Tr-type G" evidence="10">
    <location>
        <begin position="21"/>
        <end position="291"/>
    </location>
</feature>
<dbReference type="InterPro" id="IPR053905">
    <property type="entry name" value="EF-G-like_DII"/>
</dbReference>
<dbReference type="GO" id="GO:0006449">
    <property type="term" value="P:regulation of translational termination"/>
    <property type="evidence" value="ECO:0007669"/>
    <property type="project" value="UniProtKB-UniRule"/>
</dbReference>
<sequence length="543" mass="61725">MSNSTNATANLAVPAVQKEIERRRTFAIISHPDAGKTTLTEKLLFHGGVIHETGEVKGKSGTKAVTSDWMELERQKGISITSSVMTFDYNDLRINLLDTPGHKDFSEDTYRVLMAVESACMLIDVAKGVEDRTKKLYDVCRYRNIPIFTFVNKLDREGKDPLTLIDEIEKTLNMQCYPVTWPLGIGQRFKGIYNRLNKKVYFYDQRREDDLAVEVYDFSGPQDPILEKYLDHESLQQVRDELELIESALPPFDVNDFLTGKLSPVTFGSAKQNFGVDTFLQFFTQFAPGPKARPTKKGTEVNPLSAFFSGFVFKIQANMDKRHRDRIAFVRICSGKFERGMKVNHARLEREFRLSYSSQFVAADKETVDEAYAGDIVGVADTGNFAIGDCLSTQGYVTFEDIPKFAPELFAKLSVRDALKRTKLNEALMHLSEEGAIQLFFDPIIGNQETIIGAVGELQFEVLVHRLQDEYNLEVKLTRLPFSVARWPRTEDGKPLSQLKGNFQMFRDVIDQPVLLLNQEWDLNWAQKENPDVVFASSISRAR</sequence>
<protein>
    <recommendedName>
        <fullName evidence="8 9">Peptide chain release factor 3</fullName>
        <shortName evidence="9">RF-3</shortName>
    </recommendedName>
</protein>
<comment type="function">
    <text evidence="7 9">Increases the formation of ribosomal termination complexes and stimulates activities of RF-1 and RF-2. It binds guanine nucleotides and has strong preference for UGA stop codons. It may interact directly with the ribosome. The stimulation of RF-1 and RF-2 is significantly reduced by GTP and GDP, but not by GMP.</text>
</comment>
<dbReference type="NCBIfam" id="TIGR00503">
    <property type="entry name" value="prfC"/>
    <property type="match status" value="1"/>
</dbReference>
<dbReference type="InterPro" id="IPR038467">
    <property type="entry name" value="RF3_dom_3_sf"/>
</dbReference>
<evidence type="ECO:0000256" key="4">
    <source>
        <dbReference type="ARBA" id="ARBA00022741"/>
    </source>
</evidence>
<dbReference type="Pfam" id="PF00009">
    <property type="entry name" value="GTP_EFTU"/>
    <property type="match status" value="1"/>
</dbReference>
<dbReference type="HOGENOM" id="CLU_002794_2_1_7"/>
<keyword evidence="4 9" id="KW-0547">Nucleotide-binding</keyword>
<dbReference type="InterPro" id="IPR031157">
    <property type="entry name" value="G_TR_CS"/>
</dbReference>
<dbReference type="InterPro" id="IPR004548">
    <property type="entry name" value="PrfC"/>
</dbReference>
<dbReference type="RefSeq" id="WP_015469956.1">
    <property type="nucleotide sequence ID" value="NC_020813.1"/>
</dbReference>
<dbReference type="PATRIC" id="fig|1184267.3.peg.1267"/>
<keyword evidence="5 9" id="KW-0648">Protein biosynthesis</keyword>
<dbReference type="PRINTS" id="PR00315">
    <property type="entry name" value="ELONGATNFCT"/>
</dbReference>
<evidence type="ECO:0000256" key="8">
    <source>
        <dbReference type="ARBA" id="ARBA00073639"/>
    </source>
</evidence>
<dbReference type="PROSITE" id="PS51722">
    <property type="entry name" value="G_TR_2"/>
    <property type="match status" value="1"/>
</dbReference>
<proteinExistence type="inferred from homology"/>
<evidence type="ECO:0000256" key="3">
    <source>
        <dbReference type="ARBA" id="ARBA00022490"/>
    </source>
</evidence>
<evidence type="ECO:0000256" key="9">
    <source>
        <dbReference type="HAMAP-Rule" id="MF_00072"/>
    </source>
</evidence>
<dbReference type="FunFam" id="3.30.70.3280:FF:000001">
    <property type="entry name" value="Peptide chain release factor 3"/>
    <property type="match status" value="1"/>
</dbReference>
<dbReference type="STRING" id="1184267.A11Q_1250"/>
<dbReference type="CDD" id="cd03689">
    <property type="entry name" value="RF3_II"/>
    <property type="match status" value="1"/>
</dbReference>
<dbReference type="GO" id="GO:0016150">
    <property type="term" value="F:translation release factor activity, codon nonspecific"/>
    <property type="evidence" value="ECO:0007669"/>
    <property type="project" value="TreeGrafter"/>
</dbReference>
<dbReference type="SUPFAM" id="SSF54980">
    <property type="entry name" value="EF-G C-terminal domain-like"/>
    <property type="match status" value="1"/>
</dbReference>
<dbReference type="GO" id="GO:0016149">
    <property type="term" value="F:translation release factor activity, codon specific"/>
    <property type="evidence" value="ECO:0007669"/>
    <property type="project" value="UniProtKB-UniRule"/>
</dbReference>
<organism evidence="11 12">
    <name type="scientific">Pseudobdellovibrio exovorus JSS</name>
    <dbReference type="NCBI Taxonomy" id="1184267"/>
    <lineage>
        <taxon>Bacteria</taxon>
        <taxon>Pseudomonadati</taxon>
        <taxon>Bdellovibrionota</taxon>
        <taxon>Bdellovibrionia</taxon>
        <taxon>Bdellovibrionales</taxon>
        <taxon>Pseudobdellovibrionaceae</taxon>
        <taxon>Pseudobdellovibrio</taxon>
    </lineage>
</organism>
<dbReference type="InterPro" id="IPR005225">
    <property type="entry name" value="Small_GTP-bd"/>
</dbReference>
<dbReference type="FunFam" id="3.40.50.300:FF:000542">
    <property type="entry name" value="Peptide chain release factor 3"/>
    <property type="match status" value="1"/>
</dbReference>
<dbReference type="InterPro" id="IPR000795">
    <property type="entry name" value="T_Tr_GTP-bd_dom"/>
</dbReference>
<dbReference type="InterPro" id="IPR027417">
    <property type="entry name" value="P-loop_NTPase"/>
</dbReference>
<dbReference type="Pfam" id="PF22042">
    <property type="entry name" value="EF-G_D2"/>
    <property type="match status" value="1"/>
</dbReference>
<comment type="similarity">
    <text evidence="2 9">Belongs to the TRAFAC class translation factor GTPase superfamily. Classic translation factor GTPase family. PrfC subfamily.</text>
</comment>
<dbReference type="SUPFAM" id="SSF52540">
    <property type="entry name" value="P-loop containing nucleoside triphosphate hydrolases"/>
    <property type="match status" value="1"/>
</dbReference>
<dbReference type="NCBIfam" id="NF001964">
    <property type="entry name" value="PRK00741.1"/>
    <property type="match status" value="1"/>
</dbReference>
<feature type="binding site" evidence="9">
    <location>
        <begin position="98"/>
        <end position="102"/>
    </location>
    <ligand>
        <name>GTP</name>
        <dbReference type="ChEBI" id="CHEBI:37565"/>
    </ligand>
</feature>
<evidence type="ECO:0000256" key="5">
    <source>
        <dbReference type="ARBA" id="ARBA00022917"/>
    </source>
</evidence>
<dbReference type="Proteomes" id="UP000012040">
    <property type="component" value="Chromosome"/>
</dbReference>